<feature type="transmembrane region" description="Helical" evidence="7">
    <location>
        <begin position="38"/>
        <end position="57"/>
    </location>
</feature>
<protein>
    <submittedName>
        <fullName evidence="9">rRNA (Guanine-N1)-methyltransferase</fullName>
    </submittedName>
</protein>
<evidence type="ECO:0000259" key="8">
    <source>
        <dbReference type="Pfam" id="PF05567"/>
    </source>
</evidence>
<evidence type="ECO:0000256" key="2">
    <source>
        <dbReference type="ARBA" id="ARBA00008387"/>
    </source>
</evidence>
<evidence type="ECO:0000256" key="5">
    <source>
        <dbReference type="ARBA" id="ARBA00022837"/>
    </source>
</evidence>
<dbReference type="Pfam" id="PF05567">
    <property type="entry name" value="T4P_PilY1"/>
    <property type="match status" value="1"/>
</dbReference>
<dbReference type="InterPro" id="IPR036465">
    <property type="entry name" value="vWFA_dom_sf"/>
</dbReference>
<evidence type="ECO:0000256" key="3">
    <source>
        <dbReference type="ARBA" id="ARBA00022558"/>
    </source>
</evidence>
<dbReference type="GO" id="GO:0046872">
    <property type="term" value="F:metal ion binding"/>
    <property type="evidence" value="ECO:0007669"/>
    <property type="project" value="UniProtKB-KW"/>
</dbReference>
<name>A0AAW6R0L4_9GAMM</name>
<keyword evidence="7" id="KW-0812">Transmembrane</keyword>
<dbReference type="SUPFAM" id="SSF50998">
    <property type="entry name" value="Quinoprotein alcohol dehydrogenase-like"/>
    <property type="match status" value="1"/>
</dbReference>
<keyword evidence="6" id="KW-0281">Fimbrium</keyword>
<sequence length="1223" mass="132080">MSQFLFKCQKSSLMNFSLNYVLLKHICQSRLQNVRHTLTSIVAFIISSLVVGAASLFTASSVADDTELYVFEASARNGSRPQVLIIFDNSGSMSNLAYGVDAPYENKRNANYAQSGKLFYSRGSADNAELPNPASQREMRQFNAALNGCESSWDYLNRYGTFTGFFREYGFSGGTGAWKEFSELNGSSIAAVDCFEDIQEERLGNAAGEANGLPVDSLGSAAKPVRYTAVNIHSSESAKASAKAKAQKTGFGSGKVVTVYTEDYLKWHHGTKKKVNKTRLELAQDAIESVVLTTPGVDFGLAIFNMNGPRDGARDGGRIISGIKTMSAQAKIDLLKRVNLISYAQNTPLCETLYEAYRYFGGQEQYFGDDDSDYNYYDNWGRYQGTYNASSNPFTDPGALIIGSNTYNSPFKPCQNEAYIVYITDGEPTLDNAADGIIERLTNGVGKHTSNPKSYLSALSGWMRTEDVNPNLAGKQTVRTFTIGFSEGAASAEHLLKQTADNGGGKYFDATDASQLRSSLQTALNNILEKNASFTSPSVASNNFNRTQTFDSAYYSMFLPNKGPRWLGNIKKFKVTSDGDVVDSKGKNVIGEDGNIKADACSYWTSAEECGSSGDGNDVKRGGVLAAMQQATSRTLYSNFGSGLSAFTLSNAARKAGDNVRLATYMGVDETELTGLFDWAKGIDVDNDKNQDLSTASGATPNWRADIMGDALHSKPLALNFGSEAKPDIRILVGTNHGFLHMFKDEGDSVSETWGFIPYELLPNLRDLKANVPTGVHSVYGIDGSPVAYTKMQGKRIEKAWVFVGMRRGGNAYYALDVTTPDNPSFMWKIDASSPGMGELGQSWSTPVVTTIPSATGDKPVLIFGGGYSPSTKDGAEMGTDDSRGRGVFIVDAQTGSLIHQFGGSGANTPLPGIANSIPSSVAVLDGNGDGHTDRIYATDIQGNVWRMDMPSANVSTWSGFKFAALGDKSSVAGDRRFFSGPTVAQTLISNTFEQTKVVNGASTKVVTSQNIPYDAIVVGSGHRAKPSDVSRSDMFFALQDRNIVTQSFQGKSNQKPVPKTLQLSDLYDVSSAAPNDQASEIVFSQKRGWYYNFSRKGEKSLSSATIVGGEVYFSSFVPGSDGSVNQCLSSGKGYLYKKNLHRGTRGYKTDYLYAGELVLDTPQLVIPPAEQPKDPNAKVPTPDMFLIGIGNAVPDEATCESGNPKCIGGGPTTNKIYYYISQ</sequence>
<evidence type="ECO:0000256" key="1">
    <source>
        <dbReference type="ARBA" id="ARBA00004561"/>
    </source>
</evidence>
<comment type="subcellular location">
    <subcellularLocation>
        <location evidence="1">Fimbrium</location>
    </subcellularLocation>
</comment>
<gene>
    <name evidence="9" type="ORF">E2650_15180</name>
</gene>
<dbReference type="Gene3D" id="3.40.50.410">
    <property type="entry name" value="von Willebrand factor, type A domain"/>
    <property type="match status" value="1"/>
</dbReference>
<dbReference type="InterPro" id="IPR008707">
    <property type="entry name" value="B-propeller_PilY1"/>
</dbReference>
<comment type="caution">
    <text evidence="9">The sequence shown here is derived from an EMBL/GenBank/DDBJ whole genome shotgun (WGS) entry which is preliminary data.</text>
</comment>
<reference evidence="9" key="1">
    <citation type="journal article" date="2019" name="Int J Environ Res Public Health">
        <title>Characterization of Chromosome-Mediated BlaOXA-894 in Shewanella xiamenensis Isolated from Pig Wastewater.</title>
        <authorList>
            <person name="Zou H."/>
            <person name="Zhou Z."/>
            <person name="Xia H."/>
            <person name="Zhao Q."/>
            <person name="Li X."/>
        </authorList>
    </citation>
    <scope>NUCLEOTIDE SEQUENCE</scope>
    <source>
        <strain evidence="9">2015oxa</strain>
    </source>
</reference>
<organism evidence="9">
    <name type="scientific">Shewanella xiamenensis</name>
    <dbReference type="NCBI Taxonomy" id="332186"/>
    <lineage>
        <taxon>Bacteria</taxon>
        <taxon>Pseudomonadati</taxon>
        <taxon>Pseudomonadota</taxon>
        <taxon>Gammaproteobacteria</taxon>
        <taxon>Alteromonadales</taxon>
        <taxon>Shewanellaceae</taxon>
        <taxon>Shewanella</taxon>
    </lineage>
</organism>
<dbReference type="Proteomes" id="UP001152518">
    <property type="component" value="Unassembled WGS sequence"/>
</dbReference>
<dbReference type="InterPro" id="IPR011047">
    <property type="entry name" value="Quinoprotein_ADH-like_sf"/>
</dbReference>
<evidence type="ECO:0000256" key="4">
    <source>
        <dbReference type="ARBA" id="ARBA00022723"/>
    </source>
</evidence>
<keyword evidence="3" id="KW-1029">Fimbrium biogenesis</keyword>
<comment type="similarity">
    <text evidence="2">Belongs to the PilY1 family.</text>
</comment>
<evidence type="ECO:0000256" key="6">
    <source>
        <dbReference type="ARBA" id="ARBA00023263"/>
    </source>
</evidence>
<dbReference type="AlphaFoldDB" id="A0AAW6R0L4"/>
<keyword evidence="7" id="KW-1133">Transmembrane helix</keyword>
<keyword evidence="4" id="KW-0479">Metal-binding</keyword>
<keyword evidence="7" id="KW-0472">Membrane</keyword>
<reference evidence="9" key="2">
    <citation type="submission" date="2019-04" db="EMBL/GenBank/DDBJ databases">
        <authorList>
            <person name="Zou H."/>
        </authorList>
    </citation>
    <scope>NUCLEOTIDE SEQUENCE</scope>
    <source>
        <strain evidence="9">2015oxa</strain>
    </source>
</reference>
<evidence type="ECO:0000313" key="9">
    <source>
        <dbReference type="EMBL" id="MDG5901213.1"/>
    </source>
</evidence>
<dbReference type="SUPFAM" id="SSF53300">
    <property type="entry name" value="vWA-like"/>
    <property type="match status" value="1"/>
</dbReference>
<feature type="domain" description="PilY1 beta-propeller" evidence="8">
    <location>
        <begin position="729"/>
        <end position="982"/>
    </location>
</feature>
<dbReference type="EMBL" id="SUNE01000011">
    <property type="protein sequence ID" value="MDG5901213.1"/>
    <property type="molecule type" value="Genomic_DNA"/>
</dbReference>
<keyword evidence="5" id="KW-0106">Calcium</keyword>
<proteinExistence type="inferred from homology"/>
<evidence type="ECO:0000256" key="7">
    <source>
        <dbReference type="SAM" id="Phobius"/>
    </source>
</evidence>
<dbReference type="GO" id="GO:0009289">
    <property type="term" value="C:pilus"/>
    <property type="evidence" value="ECO:0007669"/>
    <property type="project" value="UniProtKB-SubCell"/>
</dbReference>
<accession>A0AAW6R0L4</accession>